<dbReference type="Pfam" id="PF01522">
    <property type="entry name" value="Polysacc_deac_1"/>
    <property type="match status" value="1"/>
</dbReference>
<dbReference type="PANTHER" id="PTHR10587">
    <property type="entry name" value="GLYCOSYL TRANSFERASE-RELATED"/>
    <property type="match status" value="1"/>
</dbReference>
<evidence type="ECO:0000313" key="4">
    <source>
        <dbReference type="EMBL" id="MST84077.1"/>
    </source>
</evidence>
<evidence type="ECO:0000259" key="3">
    <source>
        <dbReference type="PROSITE" id="PS51677"/>
    </source>
</evidence>
<dbReference type="InterPro" id="IPR050248">
    <property type="entry name" value="Polysacc_deacetylase_ArnD"/>
</dbReference>
<dbReference type="GO" id="GO:0046872">
    <property type="term" value="F:metal ion binding"/>
    <property type="evidence" value="ECO:0007669"/>
    <property type="project" value="UniProtKB-KW"/>
</dbReference>
<proteinExistence type="predicted"/>
<dbReference type="PANTHER" id="PTHR10587:SF133">
    <property type="entry name" value="CHITIN DEACETYLASE 1-RELATED"/>
    <property type="match status" value="1"/>
</dbReference>
<reference evidence="4 5" key="1">
    <citation type="submission" date="2019-08" db="EMBL/GenBank/DDBJ databases">
        <title>In-depth cultivation of the pig gut microbiome towards novel bacterial diversity and tailored functional studies.</title>
        <authorList>
            <person name="Wylensek D."/>
            <person name="Hitch T.C.A."/>
            <person name="Clavel T."/>
        </authorList>
    </citation>
    <scope>NUCLEOTIDE SEQUENCE [LARGE SCALE GENOMIC DNA]</scope>
    <source>
        <strain evidence="4 5">LKV-178-WT-2A</strain>
    </source>
</reference>
<sequence length="203" mass="24256">MFIEQPAKWLRWLYPNALWRMDQSERAVYLTFDDGPIPESTPFILDTLRKFGAKATFFMVGENVLRNHDLYNRIVEEGHQVGNHTFNHIGAFKHWTITYAINTAQANELIKSHLFRPPHGWMRHSEYWWLQRKYKIVMWDLVTRDYSKWLTAQDVINNVKRYARNGSIITFHDSLKSIDKLKIALPLSLQWLKDQGYEFKIIE</sequence>
<dbReference type="InterPro" id="IPR011330">
    <property type="entry name" value="Glyco_hydro/deAcase_b/a-brl"/>
</dbReference>
<dbReference type="InterPro" id="IPR002509">
    <property type="entry name" value="NODB_dom"/>
</dbReference>
<dbReference type="EMBL" id="VUNG01000008">
    <property type="protein sequence ID" value="MST84077.1"/>
    <property type="molecule type" value="Genomic_DNA"/>
</dbReference>
<name>A0A7K0KDR3_9BACT</name>
<dbReference type="Proteomes" id="UP000438914">
    <property type="component" value="Unassembled WGS sequence"/>
</dbReference>
<organism evidence="4 5">
    <name type="scientific">Hallella mizrahii</name>
    <dbReference type="NCBI Taxonomy" id="2606637"/>
    <lineage>
        <taxon>Bacteria</taxon>
        <taxon>Pseudomonadati</taxon>
        <taxon>Bacteroidota</taxon>
        <taxon>Bacteroidia</taxon>
        <taxon>Bacteroidales</taxon>
        <taxon>Prevotellaceae</taxon>
        <taxon>Hallella</taxon>
    </lineage>
</organism>
<protein>
    <submittedName>
        <fullName evidence="4">Polysaccharide deacetylase family protein</fullName>
    </submittedName>
</protein>
<dbReference type="GO" id="GO:0016810">
    <property type="term" value="F:hydrolase activity, acting on carbon-nitrogen (but not peptide) bonds"/>
    <property type="evidence" value="ECO:0007669"/>
    <property type="project" value="InterPro"/>
</dbReference>
<dbReference type="GO" id="GO:0005975">
    <property type="term" value="P:carbohydrate metabolic process"/>
    <property type="evidence" value="ECO:0007669"/>
    <property type="project" value="InterPro"/>
</dbReference>
<dbReference type="AlphaFoldDB" id="A0A7K0KDR3"/>
<evidence type="ECO:0000256" key="1">
    <source>
        <dbReference type="ARBA" id="ARBA00022723"/>
    </source>
</evidence>
<dbReference type="RefSeq" id="WP_154533655.1">
    <property type="nucleotide sequence ID" value="NZ_VUNG01000008.1"/>
</dbReference>
<keyword evidence="1" id="KW-0479">Metal-binding</keyword>
<accession>A0A7K0KDR3</accession>
<keyword evidence="2" id="KW-0378">Hydrolase</keyword>
<evidence type="ECO:0000256" key="2">
    <source>
        <dbReference type="ARBA" id="ARBA00022801"/>
    </source>
</evidence>
<gene>
    <name evidence="4" type="ORF">FYJ73_05250</name>
</gene>
<feature type="domain" description="NodB homology" evidence="3">
    <location>
        <begin position="26"/>
        <end position="200"/>
    </location>
</feature>
<evidence type="ECO:0000313" key="5">
    <source>
        <dbReference type="Proteomes" id="UP000438914"/>
    </source>
</evidence>
<comment type="caution">
    <text evidence="4">The sequence shown here is derived from an EMBL/GenBank/DDBJ whole genome shotgun (WGS) entry which is preliminary data.</text>
</comment>
<dbReference type="GO" id="GO:0016020">
    <property type="term" value="C:membrane"/>
    <property type="evidence" value="ECO:0007669"/>
    <property type="project" value="TreeGrafter"/>
</dbReference>
<dbReference type="SUPFAM" id="SSF88713">
    <property type="entry name" value="Glycoside hydrolase/deacetylase"/>
    <property type="match status" value="1"/>
</dbReference>
<dbReference type="PROSITE" id="PS51677">
    <property type="entry name" value="NODB"/>
    <property type="match status" value="1"/>
</dbReference>
<dbReference type="Gene3D" id="3.20.20.370">
    <property type="entry name" value="Glycoside hydrolase/deacetylase"/>
    <property type="match status" value="1"/>
</dbReference>
<keyword evidence="5" id="KW-1185">Reference proteome</keyword>